<accession>A0A2P4EZX0</accession>
<keyword evidence="5" id="KW-0472">Membrane</keyword>
<sequence>MLLGSFIFLSIVGLTVWVGWKQEEAVEIAIAQQRVDETAIRLQAMIKAANDTVSQAVSWANTFPQHAPYPGSAGLRRSVEQAIRQSEQGTFTLDQRGNLPAQERLGQLIGLNSVQQVDASHGVSHLDLAISLLDRMGSSQATSPFLRWTYFFSASEDLLALTPWASSAEMLGESPDIPTFLHSSWQNYDLTRMALPANNPQRQAFWTPAYLDQVGAGLMVSHAQPVYWGDDFVGVVAVDVLLNFLHEELRNFPDQDGTLLVANAYDQVLARRDQTIQSHSEITSLSTLLPMLSDTPDGVKQLGGSVQHDNLMLVDQLNNPHWTVLFLLPRNAITERVVASFMPQLLLALILVIGGALANIVLWRRFVAPTISVAEYVAKTADNTPPDPPEVPPLWRPWVAGMVQAFVERRRLFNDLAQANAELELKVAQRTQELMVANKQLTAQASTDPLTGAYNRRYLFELLSAEYARARRSAAAISVLLIDLDHFKRVNDNYGHDAGDAVLREFVERARNSVRSSDRICRYGGEEFVVLLPDCEAEGAMVLAERLRLSVAATPIQHAGHTILVTVSIGVAMLSSTDTEQSLLKRADQALYRAKNDGRNRSVLDMD</sequence>
<feature type="domain" description="GGDEF" evidence="6">
    <location>
        <begin position="475"/>
        <end position="607"/>
    </location>
</feature>
<feature type="transmembrane region" description="Helical" evidence="5">
    <location>
        <begin position="341"/>
        <end position="362"/>
    </location>
</feature>
<evidence type="ECO:0000256" key="5">
    <source>
        <dbReference type="SAM" id="Phobius"/>
    </source>
</evidence>
<dbReference type="GO" id="GO:0043709">
    <property type="term" value="P:cell adhesion involved in single-species biofilm formation"/>
    <property type="evidence" value="ECO:0007669"/>
    <property type="project" value="TreeGrafter"/>
</dbReference>
<dbReference type="FunFam" id="3.30.70.270:FF:000001">
    <property type="entry name" value="Diguanylate cyclase domain protein"/>
    <property type="match status" value="1"/>
</dbReference>
<evidence type="ECO:0000313" key="8">
    <source>
        <dbReference type="Proteomes" id="UP000243451"/>
    </source>
</evidence>
<dbReference type="InterPro" id="IPR043128">
    <property type="entry name" value="Rev_trsase/Diguanyl_cyclase"/>
</dbReference>
<dbReference type="CDD" id="cd01949">
    <property type="entry name" value="GGDEF"/>
    <property type="match status" value="1"/>
</dbReference>
<keyword evidence="5" id="KW-1133">Transmembrane helix</keyword>
<keyword evidence="5" id="KW-0812">Transmembrane</keyword>
<dbReference type="PANTHER" id="PTHR45138:SF9">
    <property type="entry name" value="DIGUANYLATE CYCLASE DGCM-RELATED"/>
    <property type="match status" value="1"/>
</dbReference>
<dbReference type="Pfam" id="PF22673">
    <property type="entry name" value="MCP-like_PDC_1"/>
    <property type="match status" value="1"/>
</dbReference>
<dbReference type="PROSITE" id="PS50887">
    <property type="entry name" value="GGDEF"/>
    <property type="match status" value="1"/>
</dbReference>
<gene>
    <name evidence="7" type="ORF">C1949_00630</name>
</gene>
<dbReference type="InterPro" id="IPR029787">
    <property type="entry name" value="Nucleotide_cyclase"/>
</dbReference>
<evidence type="ECO:0000259" key="6">
    <source>
        <dbReference type="PROSITE" id="PS50887"/>
    </source>
</evidence>
<dbReference type="NCBIfam" id="TIGR00254">
    <property type="entry name" value="GGDEF"/>
    <property type="match status" value="1"/>
</dbReference>
<dbReference type="Proteomes" id="UP000243451">
    <property type="component" value="Unassembled WGS sequence"/>
</dbReference>
<dbReference type="EC" id="2.7.7.65" evidence="3"/>
<comment type="caution">
    <text evidence="7">The sequence shown here is derived from an EMBL/GenBank/DDBJ whole genome shotgun (WGS) entry which is preliminary data.</text>
</comment>
<dbReference type="GO" id="GO:0052621">
    <property type="term" value="F:diguanylate cyclase activity"/>
    <property type="evidence" value="ECO:0007669"/>
    <property type="project" value="UniProtKB-EC"/>
</dbReference>
<dbReference type="GO" id="GO:0005886">
    <property type="term" value="C:plasma membrane"/>
    <property type="evidence" value="ECO:0007669"/>
    <property type="project" value="UniProtKB-SubCell"/>
</dbReference>
<proteinExistence type="predicted"/>
<dbReference type="PANTHER" id="PTHR45138">
    <property type="entry name" value="REGULATORY COMPONENTS OF SENSORY TRANSDUCTION SYSTEM"/>
    <property type="match status" value="1"/>
</dbReference>
<dbReference type="Pfam" id="PF00990">
    <property type="entry name" value="GGDEF"/>
    <property type="match status" value="1"/>
</dbReference>
<evidence type="ECO:0000256" key="1">
    <source>
        <dbReference type="ARBA" id="ARBA00001946"/>
    </source>
</evidence>
<dbReference type="SMART" id="SM00267">
    <property type="entry name" value="GGDEF"/>
    <property type="match status" value="1"/>
</dbReference>
<evidence type="ECO:0000256" key="4">
    <source>
        <dbReference type="ARBA" id="ARBA00034247"/>
    </source>
</evidence>
<reference evidence="7 8" key="1">
    <citation type="submission" date="2018-01" db="EMBL/GenBank/DDBJ databases">
        <title>Draft genome of the type strain Pseudomonas oceani DSM 100277 isolated from the deep water in Okinawa trough, northwestern Pacific Ocean.</title>
        <authorList>
            <person name="Gomila M."/>
            <person name="Mulet M."/>
            <person name="Garcia-Valdes E."/>
            <person name="Lalucat J."/>
        </authorList>
    </citation>
    <scope>NUCLEOTIDE SEQUENCE [LARGE SCALE GENOMIC DNA]</scope>
    <source>
        <strain evidence="7 8">DSM 100277</strain>
    </source>
</reference>
<dbReference type="AlphaFoldDB" id="A0A2P4EZX0"/>
<comment type="cofactor">
    <cofactor evidence="1">
        <name>Mg(2+)</name>
        <dbReference type="ChEBI" id="CHEBI:18420"/>
    </cofactor>
</comment>
<name>A0A2P4EZX0_9GAMM</name>
<evidence type="ECO:0000256" key="3">
    <source>
        <dbReference type="ARBA" id="ARBA00012528"/>
    </source>
</evidence>
<evidence type="ECO:0000313" key="7">
    <source>
        <dbReference type="EMBL" id="POB06281.1"/>
    </source>
</evidence>
<dbReference type="Gene3D" id="3.30.70.270">
    <property type="match status" value="1"/>
</dbReference>
<dbReference type="EMBL" id="PPSK01000001">
    <property type="protein sequence ID" value="POB06281.1"/>
    <property type="molecule type" value="Genomic_DNA"/>
</dbReference>
<dbReference type="GO" id="GO:1902201">
    <property type="term" value="P:negative regulation of bacterial-type flagellum-dependent cell motility"/>
    <property type="evidence" value="ECO:0007669"/>
    <property type="project" value="TreeGrafter"/>
</dbReference>
<dbReference type="InterPro" id="IPR000160">
    <property type="entry name" value="GGDEF_dom"/>
</dbReference>
<keyword evidence="8" id="KW-1185">Reference proteome</keyword>
<dbReference type="InterPro" id="IPR050469">
    <property type="entry name" value="Diguanylate_Cyclase"/>
</dbReference>
<evidence type="ECO:0000256" key="2">
    <source>
        <dbReference type="ARBA" id="ARBA00004533"/>
    </source>
</evidence>
<organism evidence="7 8">
    <name type="scientific">Halopseudomonas oceani</name>
    <dbReference type="NCBI Taxonomy" id="1708783"/>
    <lineage>
        <taxon>Bacteria</taxon>
        <taxon>Pseudomonadati</taxon>
        <taxon>Pseudomonadota</taxon>
        <taxon>Gammaproteobacteria</taxon>
        <taxon>Pseudomonadales</taxon>
        <taxon>Pseudomonadaceae</taxon>
        <taxon>Halopseudomonas</taxon>
    </lineage>
</organism>
<comment type="subcellular location">
    <subcellularLocation>
        <location evidence="2">Cell inner membrane</location>
    </subcellularLocation>
</comment>
<dbReference type="SUPFAM" id="SSF55073">
    <property type="entry name" value="Nucleotide cyclase"/>
    <property type="match status" value="1"/>
</dbReference>
<protein>
    <recommendedName>
        <fullName evidence="3">diguanylate cyclase</fullName>
        <ecNumber evidence="3">2.7.7.65</ecNumber>
    </recommendedName>
</protein>
<dbReference type="Gene3D" id="3.30.450.20">
    <property type="entry name" value="PAS domain"/>
    <property type="match status" value="1"/>
</dbReference>
<comment type="catalytic activity">
    <reaction evidence="4">
        <text>2 GTP = 3',3'-c-di-GMP + 2 diphosphate</text>
        <dbReference type="Rhea" id="RHEA:24898"/>
        <dbReference type="ChEBI" id="CHEBI:33019"/>
        <dbReference type="ChEBI" id="CHEBI:37565"/>
        <dbReference type="ChEBI" id="CHEBI:58805"/>
        <dbReference type="EC" id="2.7.7.65"/>
    </reaction>
</comment>